<proteinExistence type="predicted"/>
<dbReference type="GeneID" id="41332438"/>
<name>R9XL95_9VIRU</name>
<accession>R9XL95</accession>
<evidence type="ECO:0000313" key="2">
    <source>
        <dbReference type="EMBL" id="AGO14482.1"/>
    </source>
</evidence>
<keyword evidence="1" id="KW-0472">Membrane</keyword>
<organism evidence="2">
    <name type="scientific">Bracoviriform facetosae</name>
    <dbReference type="NCBI Taxonomy" id="2083300"/>
    <lineage>
        <taxon>Viruses</taxon>
        <taxon>Viruses incertae sedis</taxon>
        <taxon>Polydnaviriformidae</taxon>
        <taxon>Bracoviriform</taxon>
    </lineage>
</organism>
<keyword evidence="1" id="KW-0812">Transmembrane</keyword>
<dbReference type="KEGG" id="vg:41332438"/>
<protein>
    <submittedName>
        <fullName evidence="2">BV3 family protein</fullName>
    </submittedName>
</protein>
<feature type="transmembrane region" description="Helical" evidence="1">
    <location>
        <begin position="20"/>
        <end position="42"/>
    </location>
</feature>
<sequence length="233" mass="26583">MIIKPYKTDRHSRKTSSQSLNVIMFNTSLLVFIVVILGTTWAHTIPERVDIVMGSRNLQAENNLQPLQVPNGNDLPTVTKYILGSVTNQTNNKYVMFRHINETHILVPYSYDPRNGVPLNVGGIVNGPSSRPNIIDQVRLQNLHEMISNLIQKCEDLKTKLYELISYGKNVSTLADDIRQVMSIEASLQNQKSSLDDFNNVTPWTPLKKDYFNRDLSSINKEIQELKTKWSIN</sequence>
<keyword evidence="1" id="KW-1133">Transmembrane helix</keyword>
<evidence type="ECO:0000256" key="1">
    <source>
        <dbReference type="SAM" id="Phobius"/>
    </source>
</evidence>
<reference evidence="2" key="1">
    <citation type="submission" date="2013-06" db="EMBL/GenBank/DDBJ databases">
        <title>Bracovirus Evolution: Comparative Genomics of Multiple Viral and Proviral Genomes.</title>
        <authorList>
            <person name="Desjardins C.A."/>
            <person name="Gundersen-Rindal D.E."/>
            <person name="Hostetler J.B."/>
            <person name="Tallon L.J."/>
            <person name="Utterback T.R."/>
            <person name="Fuester R.W."/>
            <person name="Schatz M.C."/>
            <person name="Pedroni M.J."/>
            <person name="Fadrosh D.W."/>
            <person name="Haas B.J."/>
            <person name="Toms B.S."/>
            <person name="Chen D."/>
            <person name="Nene V."/>
        </authorList>
    </citation>
    <scope>NUCLEOTIDE SEQUENCE</scope>
</reference>
<dbReference type="RefSeq" id="YP_009665828.1">
    <property type="nucleotide sequence ID" value="NC_043313.1"/>
</dbReference>
<dbReference type="EMBL" id="EF710642">
    <property type="protein sequence ID" value="AGO14482.1"/>
    <property type="molecule type" value="Genomic_DNA"/>
</dbReference>
<gene>
    <name evidence="2" type="primary">bv3.1</name>
    <name evidence="2" type="ORF">CsmBV13.2</name>
</gene>